<evidence type="ECO:0000313" key="2">
    <source>
        <dbReference type="EMBL" id="CAB3400088.1"/>
    </source>
</evidence>
<evidence type="ECO:0000256" key="1">
    <source>
        <dbReference type="SAM" id="MobiDB-lite"/>
    </source>
</evidence>
<dbReference type="Proteomes" id="UP000494206">
    <property type="component" value="Unassembled WGS sequence"/>
</dbReference>
<dbReference type="AlphaFoldDB" id="A0A8S1EL52"/>
<sequence>MSLYMYSPNLPFIYENPKSYCEMCKICNKPFNFTNLDFHFENGCAAKIMEMEKEKERLAALSGEKSKQGFPVNHSGAKPFYITVPIRADEPEPANRKRASAAQDRIVISRESRKLLKSKILSAEQPKSCTSKKATATKRNNNKTNTNVVCE</sequence>
<accession>A0A8S1EL52</accession>
<gene>
    <name evidence="2" type="ORF">CBOVIS_LOCUS3098</name>
</gene>
<evidence type="ECO:0000313" key="3">
    <source>
        <dbReference type="Proteomes" id="UP000494206"/>
    </source>
</evidence>
<name>A0A8S1EL52_9PELO</name>
<dbReference type="EMBL" id="CADEPM010000002">
    <property type="protein sequence ID" value="CAB3400088.1"/>
    <property type="molecule type" value="Genomic_DNA"/>
</dbReference>
<proteinExistence type="predicted"/>
<keyword evidence="3" id="KW-1185">Reference proteome</keyword>
<dbReference type="OrthoDB" id="10609296at2759"/>
<protein>
    <submittedName>
        <fullName evidence="2">Uncharacterized protein</fullName>
    </submittedName>
</protein>
<organism evidence="2 3">
    <name type="scientific">Caenorhabditis bovis</name>
    <dbReference type="NCBI Taxonomy" id="2654633"/>
    <lineage>
        <taxon>Eukaryota</taxon>
        <taxon>Metazoa</taxon>
        <taxon>Ecdysozoa</taxon>
        <taxon>Nematoda</taxon>
        <taxon>Chromadorea</taxon>
        <taxon>Rhabditida</taxon>
        <taxon>Rhabditina</taxon>
        <taxon>Rhabditomorpha</taxon>
        <taxon>Rhabditoidea</taxon>
        <taxon>Rhabditidae</taxon>
        <taxon>Peloderinae</taxon>
        <taxon>Caenorhabditis</taxon>
    </lineage>
</organism>
<comment type="caution">
    <text evidence="2">The sequence shown here is derived from an EMBL/GenBank/DDBJ whole genome shotgun (WGS) entry which is preliminary data.</text>
</comment>
<reference evidence="2 3" key="1">
    <citation type="submission" date="2020-04" db="EMBL/GenBank/DDBJ databases">
        <authorList>
            <person name="Laetsch R D."/>
            <person name="Stevens L."/>
            <person name="Kumar S."/>
            <person name="Blaxter L. M."/>
        </authorList>
    </citation>
    <scope>NUCLEOTIDE SEQUENCE [LARGE SCALE GENOMIC DNA]</scope>
</reference>
<feature type="region of interest" description="Disordered" evidence="1">
    <location>
        <begin position="124"/>
        <end position="151"/>
    </location>
</feature>
<feature type="compositionally biased region" description="Low complexity" evidence="1">
    <location>
        <begin position="127"/>
        <end position="151"/>
    </location>
</feature>